<evidence type="ECO:0000256" key="1">
    <source>
        <dbReference type="SAM" id="MobiDB-lite"/>
    </source>
</evidence>
<comment type="caution">
    <text evidence="2">The sequence shown here is derived from an EMBL/GenBank/DDBJ whole genome shotgun (WGS) entry which is preliminary data.</text>
</comment>
<name>A0AA36MQ20_9DINO</name>
<protein>
    <submittedName>
        <fullName evidence="2">Uncharacterized protein</fullName>
    </submittedName>
</protein>
<organism evidence="2 3">
    <name type="scientific">Effrenium voratum</name>
    <dbReference type="NCBI Taxonomy" id="2562239"/>
    <lineage>
        <taxon>Eukaryota</taxon>
        <taxon>Sar</taxon>
        <taxon>Alveolata</taxon>
        <taxon>Dinophyceae</taxon>
        <taxon>Suessiales</taxon>
        <taxon>Symbiodiniaceae</taxon>
        <taxon>Effrenium</taxon>
    </lineage>
</organism>
<feature type="region of interest" description="Disordered" evidence="1">
    <location>
        <begin position="474"/>
        <end position="508"/>
    </location>
</feature>
<accession>A0AA36MQ20</accession>
<dbReference type="Proteomes" id="UP001178507">
    <property type="component" value="Unassembled WGS sequence"/>
</dbReference>
<evidence type="ECO:0000313" key="3">
    <source>
        <dbReference type="Proteomes" id="UP001178507"/>
    </source>
</evidence>
<proteinExistence type="predicted"/>
<keyword evidence="3" id="KW-1185">Reference proteome</keyword>
<dbReference type="EMBL" id="CAUJNA010000668">
    <property type="protein sequence ID" value="CAJ1379922.1"/>
    <property type="molecule type" value="Genomic_DNA"/>
</dbReference>
<dbReference type="AlphaFoldDB" id="A0AA36MQ20"/>
<evidence type="ECO:0000313" key="2">
    <source>
        <dbReference type="EMBL" id="CAJ1379922.1"/>
    </source>
</evidence>
<gene>
    <name evidence="2" type="ORF">EVOR1521_LOCUS8007</name>
</gene>
<sequence length="508" mass="57012">MCSSAKHLGLADPLMAPLSVALISGKAVLENSDYQGIGLELRELVGKELRITPARLRLLTADNVEIADEETISESTKSPITAMVGEGQELPEWCAENMPHYSQKPLEDGLVLPDGASEIDPKTLGMVFAIAIHKAWKNAEKKFQKAMEKEGARSDEDFSYDLDKKSFYLDEWDGEDMTKHEKDIAAKLKDDWESSHQVVMQCKEAARSLALLDERLKGTQVLTYSRWEEDQTGRRRVYGIRQTYTAVEFDSIVGRPLERRGVFDKGASKSLKQLYRQRITTLIEVERLEDPGEVVDRVSTFCSLLKALSEGSPEAAWMAPHAALLDETLLLVLDREIFCLRATSGMACERFSREKSVEVLKGMCAAIMAVAGLSEKLSAGMLDALLQLASERSDGVHDIGRHLLMTYFPQEPRTRELLEEQAQHHWPHVRAKVKALLDGEESWPDQGEVNLKSSDQLPTPRSLYTKSLRKLPIRVPQISQPPRMSMRGDKVPNVLYDSGNEQSDSEEE</sequence>
<reference evidence="2" key="1">
    <citation type="submission" date="2023-08" db="EMBL/GenBank/DDBJ databases">
        <authorList>
            <person name="Chen Y."/>
            <person name="Shah S."/>
            <person name="Dougan E. K."/>
            <person name="Thang M."/>
            <person name="Chan C."/>
        </authorList>
    </citation>
    <scope>NUCLEOTIDE SEQUENCE</scope>
</reference>